<dbReference type="Proteomes" id="UP000594975">
    <property type="component" value="Chromosome"/>
</dbReference>
<evidence type="ECO:0000256" key="2">
    <source>
        <dbReference type="SAM" id="MobiDB-lite"/>
    </source>
</evidence>
<keyword evidence="1" id="KW-0175">Coiled coil</keyword>
<sequence>MRPTDDHSQPASAPRDAAAPDSSAPNASASESTAPKPAAPKPAAPKPSALRRGSAPRPAATPGARPAATTPVHAPSTEDPAALAEAASHGRVREDGQVVVVVAGEEVPVGAYPEAGPEEALRYFARKHLELLAQIALLEGRVQRGAGAQEARRALATLREQAAARRTVGDLAALDARLEELHTRIDALEAEQRETAQRAREEAVAERERIVAAAEEVAAQDPQTLHWKDSSTRLNQLFDAWKQAQRTQRLPKSQDDALWARFRAARSGFERMRKEHFSDLDQRNAQAVRIKEGLIAEAEALQGSTDWGETSGRYRELMQRWKQAPHAARREDDALWARFRAAQDVFFAARTAANEQTEQEFRENLRVKEELLQRARAVLPVQDPERAKAQLAPILEAWDETGMVPRTDFRRIESELQKVQNAVAEAEQREWERSDPETRARADSMLGQLRETIAQEERALAEAEQAGDERRARQAREALETRRAWLAQLEAADR</sequence>
<feature type="region of interest" description="Disordered" evidence="2">
    <location>
        <begin position="1"/>
        <end position="95"/>
    </location>
</feature>
<proteinExistence type="predicted"/>
<gene>
    <name evidence="3" type="ORF">I6G21_08875</name>
</gene>
<dbReference type="GeneID" id="61263503"/>
<evidence type="ECO:0000256" key="1">
    <source>
        <dbReference type="SAM" id="Coils"/>
    </source>
</evidence>
<feature type="compositionally biased region" description="Low complexity" evidence="2">
    <location>
        <begin position="9"/>
        <end position="36"/>
    </location>
</feature>
<protein>
    <submittedName>
        <fullName evidence="3">DUF349 domain-containing protein</fullName>
    </submittedName>
</protein>
<evidence type="ECO:0000313" key="4">
    <source>
        <dbReference type="Proteomes" id="UP000594975"/>
    </source>
</evidence>
<reference evidence="3 4" key="1">
    <citation type="submission" date="2020-12" db="EMBL/GenBank/DDBJ databases">
        <title>FDA dAtabase for Regulatory Grade micrObial Sequences (FDA-ARGOS): Supporting development and validation of Infectious Disease Dx tests.</title>
        <authorList>
            <person name="Sproer C."/>
            <person name="Gronow S."/>
            <person name="Severitt S."/>
            <person name="Schroder I."/>
            <person name="Tallon L."/>
            <person name="Sadzewicz L."/>
            <person name="Zhao X."/>
            <person name="Boylan J."/>
            <person name="Ott S."/>
            <person name="Bowen H."/>
            <person name="Vavikolanu K."/>
            <person name="Mehta A."/>
            <person name="Aluvathingal J."/>
            <person name="Nadendla S."/>
            <person name="Lowell S."/>
            <person name="Myers T."/>
            <person name="Yan Y."/>
            <person name="Sichtig H."/>
        </authorList>
    </citation>
    <scope>NUCLEOTIDE SEQUENCE [LARGE SCALE GENOMIC DNA]</scope>
    <source>
        <strain evidence="3 4">FDAARGOS_864</strain>
    </source>
</reference>
<dbReference type="RefSeq" id="WP_129357532.1">
    <property type="nucleotide sequence ID" value="NZ_CP065738.1"/>
</dbReference>
<dbReference type="InterPro" id="IPR007139">
    <property type="entry name" value="DUF349"/>
</dbReference>
<feature type="coiled-coil region" evidence="1">
    <location>
        <begin position="409"/>
        <end position="473"/>
    </location>
</feature>
<organism evidence="3 4">
    <name type="scientific">Rothia kristinae</name>
    <dbReference type="NCBI Taxonomy" id="37923"/>
    <lineage>
        <taxon>Bacteria</taxon>
        <taxon>Bacillati</taxon>
        <taxon>Actinomycetota</taxon>
        <taxon>Actinomycetes</taxon>
        <taxon>Micrococcales</taxon>
        <taxon>Micrococcaceae</taxon>
        <taxon>Rothia</taxon>
    </lineage>
</organism>
<dbReference type="KEGG" id="rkr:I6G21_08875"/>
<dbReference type="AlphaFoldDB" id="A0A7T3CFT6"/>
<dbReference type="EMBL" id="CP065738">
    <property type="protein sequence ID" value="QPT53370.1"/>
    <property type="molecule type" value="Genomic_DNA"/>
</dbReference>
<feature type="coiled-coil region" evidence="1">
    <location>
        <begin position="171"/>
        <end position="216"/>
    </location>
</feature>
<accession>A0A7T3CFT6</accession>
<dbReference type="Pfam" id="PF03993">
    <property type="entry name" value="DUF349"/>
    <property type="match status" value="3"/>
</dbReference>
<evidence type="ECO:0000313" key="3">
    <source>
        <dbReference type="EMBL" id="QPT53370.1"/>
    </source>
</evidence>
<feature type="compositionally biased region" description="Low complexity" evidence="2">
    <location>
        <begin position="46"/>
        <end position="71"/>
    </location>
</feature>
<name>A0A7T3CFT6_9MICC</name>